<evidence type="ECO:0000256" key="2">
    <source>
        <dbReference type="ARBA" id="ARBA00022527"/>
    </source>
</evidence>
<organism evidence="10 11">
    <name type="scientific">Phtheirospermum japonicum</name>
    <dbReference type="NCBI Taxonomy" id="374723"/>
    <lineage>
        <taxon>Eukaryota</taxon>
        <taxon>Viridiplantae</taxon>
        <taxon>Streptophyta</taxon>
        <taxon>Embryophyta</taxon>
        <taxon>Tracheophyta</taxon>
        <taxon>Spermatophyta</taxon>
        <taxon>Magnoliopsida</taxon>
        <taxon>eudicotyledons</taxon>
        <taxon>Gunneridae</taxon>
        <taxon>Pentapetalae</taxon>
        <taxon>asterids</taxon>
        <taxon>lamiids</taxon>
        <taxon>Lamiales</taxon>
        <taxon>Orobanchaceae</taxon>
        <taxon>Orobanchaceae incertae sedis</taxon>
        <taxon>Phtheirospermum</taxon>
    </lineage>
</organism>
<dbReference type="OrthoDB" id="2356065at2759"/>
<dbReference type="Gene3D" id="3.30.200.20">
    <property type="entry name" value="Phosphorylase Kinase, domain 1"/>
    <property type="match status" value="1"/>
</dbReference>
<dbReference type="InterPro" id="IPR011009">
    <property type="entry name" value="Kinase-like_dom_sf"/>
</dbReference>
<dbReference type="SUPFAM" id="SSF56112">
    <property type="entry name" value="Protein kinase-like (PK-like)"/>
    <property type="match status" value="1"/>
</dbReference>
<comment type="catalytic activity">
    <reaction evidence="8">
        <text>L-seryl-[protein] + ATP = O-phospho-L-seryl-[protein] + ADP + H(+)</text>
        <dbReference type="Rhea" id="RHEA:17989"/>
        <dbReference type="Rhea" id="RHEA-COMP:9863"/>
        <dbReference type="Rhea" id="RHEA-COMP:11604"/>
        <dbReference type="ChEBI" id="CHEBI:15378"/>
        <dbReference type="ChEBI" id="CHEBI:29999"/>
        <dbReference type="ChEBI" id="CHEBI:30616"/>
        <dbReference type="ChEBI" id="CHEBI:83421"/>
        <dbReference type="ChEBI" id="CHEBI:456216"/>
        <dbReference type="EC" id="2.7.11.1"/>
    </reaction>
</comment>
<sequence>MNFANFDWYTITAATNQFSPENKVGLGGYGLVYKRLSTSSSQGLAELKNEVLLLPKLQHGNLIKLLGYCIHGEEKLLVYEFMENLSLDTFIFERQFLPWPVRSKIITGIARGLVYLHRDSGLGVVLRELKSSNVLLDREMDPKISNFAFATLDNQSEMETSRVVVGFAIIVRGLRSGI</sequence>
<keyword evidence="10" id="KW-0675">Receptor</keyword>
<evidence type="ECO:0000256" key="6">
    <source>
        <dbReference type="ARBA" id="ARBA00022840"/>
    </source>
</evidence>
<accession>A0A830B2P2</accession>
<dbReference type="Proteomes" id="UP000653305">
    <property type="component" value="Unassembled WGS sequence"/>
</dbReference>
<dbReference type="Pfam" id="PF00069">
    <property type="entry name" value="Pkinase"/>
    <property type="match status" value="1"/>
</dbReference>
<evidence type="ECO:0000256" key="7">
    <source>
        <dbReference type="ARBA" id="ARBA00047899"/>
    </source>
</evidence>
<keyword evidence="2" id="KW-0723">Serine/threonine-protein kinase</keyword>
<dbReference type="EC" id="2.7.11.1" evidence="1"/>
<name>A0A830B2P2_9LAMI</name>
<dbReference type="PANTHER" id="PTHR27002">
    <property type="entry name" value="RECEPTOR-LIKE SERINE/THREONINE-PROTEIN KINASE SD1-8"/>
    <property type="match status" value="1"/>
</dbReference>
<dbReference type="SMART" id="SM00219">
    <property type="entry name" value="TyrKc"/>
    <property type="match status" value="1"/>
</dbReference>
<keyword evidence="11" id="KW-1185">Reference proteome</keyword>
<dbReference type="PROSITE" id="PS50011">
    <property type="entry name" value="PROTEIN_KINASE_DOM"/>
    <property type="match status" value="1"/>
</dbReference>
<feature type="domain" description="Protein kinase" evidence="9">
    <location>
        <begin position="18"/>
        <end position="178"/>
    </location>
</feature>
<evidence type="ECO:0000256" key="1">
    <source>
        <dbReference type="ARBA" id="ARBA00012513"/>
    </source>
</evidence>
<dbReference type="GO" id="GO:0005886">
    <property type="term" value="C:plasma membrane"/>
    <property type="evidence" value="ECO:0007669"/>
    <property type="project" value="TreeGrafter"/>
</dbReference>
<dbReference type="FunFam" id="1.10.510.10:FF:001023">
    <property type="entry name" value="Os07g0541700 protein"/>
    <property type="match status" value="1"/>
</dbReference>
<keyword evidence="5 10" id="KW-0418">Kinase</keyword>
<keyword evidence="3" id="KW-0808">Transferase</keyword>
<keyword evidence="4" id="KW-0547">Nucleotide-binding</keyword>
<evidence type="ECO:0000313" key="11">
    <source>
        <dbReference type="Proteomes" id="UP000653305"/>
    </source>
</evidence>
<dbReference type="InterPro" id="IPR020635">
    <property type="entry name" value="Tyr_kinase_cat_dom"/>
</dbReference>
<comment type="catalytic activity">
    <reaction evidence="7">
        <text>L-threonyl-[protein] + ATP = O-phospho-L-threonyl-[protein] + ADP + H(+)</text>
        <dbReference type="Rhea" id="RHEA:46608"/>
        <dbReference type="Rhea" id="RHEA-COMP:11060"/>
        <dbReference type="Rhea" id="RHEA-COMP:11605"/>
        <dbReference type="ChEBI" id="CHEBI:15378"/>
        <dbReference type="ChEBI" id="CHEBI:30013"/>
        <dbReference type="ChEBI" id="CHEBI:30616"/>
        <dbReference type="ChEBI" id="CHEBI:61977"/>
        <dbReference type="ChEBI" id="CHEBI:456216"/>
        <dbReference type="EC" id="2.7.11.1"/>
    </reaction>
</comment>
<evidence type="ECO:0000259" key="9">
    <source>
        <dbReference type="PROSITE" id="PS50011"/>
    </source>
</evidence>
<dbReference type="GO" id="GO:0004713">
    <property type="term" value="F:protein tyrosine kinase activity"/>
    <property type="evidence" value="ECO:0007669"/>
    <property type="project" value="InterPro"/>
</dbReference>
<evidence type="ECO:0000256" key="3">
    <source>
        <dbReference type="ARBA" id="ARBA00022679"/>
    </source>
</evidence>
<protein>
    <recommendedName>
        <fullName evidence="1">non-specific serine/threonine protein kinase</fullName>
        <ecNumber evidence="1">2.7.11.1</ecNumber>
    </recommendedName>
</protein>
<comment type="caution">
    <text evidence="10">The sequence shown here is derived from an EMBL/GenBank/DDBJ whole genome shotgun (WGS) entry which is preliminary data.</text>
</comment>
<dbReference type="AlphaFoldDB" id="A0A830B2P2"/>
<evidence type="ECO:0000256" key="5">
    <source>
        <dbReference type="ARBA" id="ARBA00022777"/>
    </source>
</evidence>
<dbReference type="PANTHER" id="PTHR27002:SF1097">
    <property type="entry name" value="RECEPTOR-LIKE SERINE_THREONINE-PROTEIN KINASE"/>
    <property type="match status" value="1"/>
</dbReference>
<proteinExistence type="predicted"/>
<dbReference type="InterPro" id="IPR000719">
    <property type="entry name" value="Prot_kinase_dom"/>
</dbReference>
<dbReference type="Gene3D" id="1.10.510.10">
    <property type="entry name" value="Transferase(Phosphotransferase) domain 1"/>
    <property type="match status" value="1"/>
</dbReference>
<dbReference type="EMBL" id="BMAC01000012">
    <property type="protein sequence ID" value="GFP79782.1"/>
    <property type="molecule type" value="Genomic_DNA"/>
</dbReference>
<evidence type="ECO:0000313" key="10">
    <source>
        <dbReference type="EMBL" id="GFP79782.1"/>
    </source>
</evidence>
<keyword evidence="6" id="KW-0067">ATP-binding</keyword>
<evidence type="ECO:0000256" key="4">
    <source>
        <dbReference type="ARBA" id="ARBA00022741"/>
    </source>
</evidence>
<dbReference type="GO" id="GO:0005524">
    <property type="term" value="F:ATP binding"/>
    <property type="evidence" value="ECO:0007669"/>
    <property type="project" value="UniProtKB-KW"/>
</dbReference>
<gene>
    <name evidence="10" type="ORF">PHJA_000121600</name>
</gene>
<dbReference type="GO" id="GO:0004674">
    <property type="term" value="F:protein serine/threonine kinase activity"/>
    <property type="evidence" value="ECO:0007669"/>
    <property type="project" value="UniProtKB-KW"/>
</dbReference>
<reference evidence="10" key="1">
    <citation type="submission" date="2020-07" db="EMBL/GenBank/DDBJ databases">
        <title>Ethylene signaling mediates host invasion by parasitic plants.</title>
        <authorList>
            <person name="Yoshida S."/>
        </authorList>
    </citation>
    <scope>NUCLEOTIDE SEQUENCE</scope>
    <source>
        <strain evidence="10">Okayama</strain>
    </source>
</reference>
<evidence type="ECO:0000256" key="8">
    <source>
        <dbReference type="ARBA" id="ARBA00048679"/>
    </source>
</evidence>